<gene>
    <name evidence="4" type="ORF">CAPTEDRAFT_224440</name>
</gene>
<evidence type="ECO:0000259" key="3">
    <source>
        <dbReference type="PROSITE" id="PS50850"/>
    </source>
</evidence>
<keyword evidence="2" id="KW-0472">Membrane</keyword>
<dbReference type="EMBL" id="KB309217">
    <property type="protein sequence ID" value="ELT95097.1"/>
    <property type="molecule type" value="Genomic_DNA"/>
</dbReference>
<feature type="transmembrane region" description="Helical" evidence="2">
    <location>
        <begin position="12"/>
        <end position="30"/>
    </location>
</feature>
<feature type="transmembrane region" description="Helical" evidence="2">
    <location>
        <begin position="140"/>
        <end position="162"/>
    </location>
</feature>
<dbReference type="InterPro" id="IPR036259">
    <property type="entry name" value="MFS_trans_sf"/>
</dbReference>
<feature type="domain" description="Major facilitator superfamily (MFS) profile" evidence="3">
    <location>
        <begin position="17"/>
        <end position="434"/>
    </location>
</feature>
<comment type="subcellular location">
    <subcellularLocation>
        <location evidence="1">Membrane</location>
        <topology evidence="1">Multi-pass membrane protein</topology>
    </subcellularLocation>
</comment>
<evidence type="ECO:0000313" key="5">
    <source>
        <dbReference type="EnsemblMetazoa" id="CapteP224440"/>
    </source>
</evidence>
<feature type="transmembrane region" description="Helical" evidence="2">
    <location>
        <begin position="286"/>
        <end position="306"/>
    </location>
</feature>
<evidence type="ECO:0000313" key="4">
    <source>
        <dbReference type="EMBL" id="ELT95097.1"/>
    </source>
</evidence>
<dbReference type="GO" id="GO:0008028">
    <property type="term" value="F:monocarboxylic acid transmembrane transporter activity"/>
    <property type="evidence" value="ECO:0007669"/>
    <property type="project" value="TreeGrafter"/>
</dbReference>
<organism evidence="4">
    <name type="scientific">Capitella teleta</name>
    <name type="common">Polychaete worm</name>
    <dbReference type="NCBI Taxonomy" id="283909"/>
    <lineage>
        <taxon>Eukaryota</taxon>
        <taxon>Metazoa</taxon>
        <taxon>Spiralia</taxon>
        <taxon>Lophotrochozoa</taxon>
        <taxon>Annelida</taxon>
        <taxon>Polychaeta</taxon>
        <taxon>Sedentaria</taxon>
        <taxon>Scolecida</taxon>
        <taxon>Capitellidae</taxon>
        <taxon>Capitella</taxon>
    </lineage>
</organism>
<dbReference type="EnsemblMetazoa" id="CapteT224440">
    <property type="protein sequence ID" value="CapteP224440"/>
    <property type="gene ID" value="CapteG224440"/>
</dbReference>
<reference evidence="5" key="3">
    <citation type="submission" date="2015-06" db="UniProtKB">
        <authorList>
            <consortium name="EnsemblMetazoa"/>
        </authorList>
    </citation>
    <scope>IDENTIFICATION</scope>
</reference>
<dbReference type="InterPro" id="IPR011701">
    <property type="entry name" value="MFS"/>
</dbReference>
<dbReference type="AlphaFoldDB" id="R7TNH5"/>
<reference evidence="6" key="1">
    <citation type="submission" date="2012-12" db="EMBL/GenBank/DDBJ databases">
        <authorList>
            <person name="Hellsten U."/>
            <person name="Grimwood J."/>
            <person name="Chapman J.A."/>
            <person name="Shapiro H."/>
            <person name="Aerts A."/>
            <person name="Otillar R.P."/>
            <person name="Terry A.Y."/>
            <person name="Boore J.L."/>
            <person name="Simakov O."/>
            <person name="Marletaz F."/>
            <person name="Cho S.-J."/>
            <person name="Edsinger-Gonzales E."/>
            <person name="Havlak P."/>
            <person name="Kuo D.-H."/>
            <person name="Larsson T."/>
            <person name="Lv J."/>
            <person name="Arendt D."/>
            <person name="Savage R."/>
            <person name="Osoegawa K."/>
            <person name="de Jong P."/>
            <person name="Lindberg D.R."/>
            <person name="Seaver E.C."/>
            <person name="Weisblat D.A."/>
            <person name="Putnam N.H."/>
            <person name="Grigoriev I.V."/>
            <person name="Rokhsar D.S."/>
        </authorList>
    </citation>
    <scope>NUCLEOTIDE SEQUENCE</scope>
    <source>
        <strain evidence="6">I ESC-2004</strain>
    </source>
</reference>
<keyword evidence="2" id="KW-0812">Transmembrane</keyword>
<dbReference type="PANTHER" id="PTHR11360">
    <property type="entry name" value="MONOCARBOXYLATE TRANSPORTER"/>
    <property type="match status" value="1"/>
</dbReference>
<feature type="transmembrane region" description="Helical" evidence="2">
    <location>
        <begin position="174"/>
        <end position="194"/>
    </location>
</feature>
<feature type="transmembrane region" description="Helical" evidence="2">
    <location>
        <begin position="380"/>
        <end position="402"/>
    </location>
</feature>
<dbReference type="SUPFAM" id="SSF103473">
    <property type="entry name" value="MFS general substrate transporter"/>
    <property type="match status" value="1"/>
</dbReference>
<dbReference type="Gene3D" id="1.20.1250.20">
    <property type="entry name" value="MFS general substrate transporter like domains"/>
    <property type="match status" value="1"/>
</dbReference>
<feature type="transmembrane region" description="Helical" evidence="2">
    <location>
        <begin position="81"/>
        <end position="101"/>
    </location>
</feature>
<name>R7TNH5_CAPTE</name>
<protein>
    <recommendedName>
        <fullName evidence="3">Major facilitator superfamily (MFS) profile domain-containing protein</fullName>
    </recommendedName>
</protein>
<dbReference type="Pfam" id="PF07690">
    <property type="entry name" value="MFS_1"/>
    <property type="match status" value="1"/>
</dbReference>
<dbReference type="Proteomes" id="UP000014760">
    <property type="component" value="Unassembled WGS sequence"/>
</dbReference>
<reference evidence="4 6" key="2">
    <citation type="journal article" date="2013" name="Nature">
        <title>Insights into bilaterian evolution from three spiralian genomes.</title>
        <authorList>
            <person name="Simakov O."/>
            <person name="Marletaz F."/>
            <person name="Cho S.J."/>
            <person name="Edsinger-Gonzales E."/>
            <person name="Havlak P."/>
            <person name="Hellsten U."/>
            <person name="Kuo D.H."/>
            <person name="Larsson T."/>
            <person name="Lv J."/>
            <person name="Arendt D."/>
            <person name="Savage R."/>
            <person name="Osoegawa K."/>
            <person name="de Jong P."/>
            <person name="Grimwood J."/>
            <person name="Chapman J.A."/>
            <person name="Shapiro H."/>
            <person name="Aerts A."/>
            <person name="Otillar R.P."/>
            <person name="Terry A.Y."/>
            <person name="Boore J.L."/>
            <person name="Grigoriev I.V."/>
            <person name="Lindberg D.R."/>
            <person name="Seaver E.C."/>
            <person name="Weisblat D.A."/>
            <person name="Putnam N.H."/>
            <person name="Rokhsar D.S."/>
        </authorList>
    </citation>
    <scope>NUCLEOTIDE SEQUENCE</scope>
    <source>
        <strain evidence="4 6">I ESC-2004</strain>
    </source>
</reference>
<feature type="transmembrane region" description="Helical" evidence="2">
    <location>
        <begin position="107"/>
        <end position="128"/>
    </location>
</feature>
<accession>R7TNH5</accession>
<dbReference type="InterPro" id="IPR020846">
    <property type="entry name" value="MFS_dom"/>
</dbReference>
<dbReference type="InterPro" id="IPR050327">
    <property type="entry name" value="Proton-linked_MCT"/>
</dbReference>
<dbReference type="EMBL" id="AMQN01002432">
    <property type="status" value="NOT_ANNOTATED_CDS"/>
    <property type="molecule type" value="Genomic_DNA"/>
</dbReference>
<feature type="transmembrane region" description="Helical" evidence="2">
    <location>
        <begin position="50"/>
        <end position="69"/>
    </location>
</feature>
<dbReference type="OrthoDB" id="6265014at2759"/>
<dbReference type="PANTHER" id="PTHR11360:SF260">
    <property type="entry name" value="MFS DOMAIN-CONTAINING PROTEIN"/>
    <property type="match status" value="1"/>
</dbReference>
<evidence type="ECO:0000256" key="1">
    <source>
        <dbReference type="ARBA" id="ARBA00004141"/>
    </source>
</evidence>
<feature type="transmembrane region" description="Helical" evidence="2">
    <location>
        <begin position="252"/>
        <end position="274"/>
    </location>
</feature>
<evidence type="ECO:0000256" key="2">
    <source>
        <dbReference type="SAM" id="Phobius"/>
    </source>
</evidence>
<dbReference type="HOGENOM" id="CLU_001265_59_1_1"/>
<sequence>MTESTQRMQFTDSGFAWIVTAMSFFVLYAVNSNFISLGPLLPDLLSHFQVSQAMLGMLASVRIVICDAASGTLVGPLERKLGCRPLVMVGLALSAAGYVAAAFVDNYYIFLLMFSVIPGLGLAGAYIPSNVIVHQYHSKGRALASGLSSVGLSFSTFTFPVLMRLTIRSFGWRASLVMLAAIQVQMVAAAMIFMPNPDLKVKPTQTPIYTSDNIDNSLCADKNGGETPSQPELNKTPAKKCNLDCSIFKNPAFLLFLFAFPFADCGGAVYVTFALQRAVYQGINPLSASLVLSVFGLCSVVGRASSGFIANLKCTRRAFQAAGCVFAAGVVTASSMFAGSSLLLHSIFAGCFGFMNGAQHSLYSTLLVDIIGLDELARGMGIVQMVKCAMAAVCLPIAGYLFDVTQNYAASFLAAGSAMVGGSILYACSGLANHRRKRSMPPMLE</sequence>
<dbReference type="GO" id="GO:0016020">
    <property type="term" value="C:membrane"/>
    <property type="evidence" value="ECO:0007669"/>
    <property type="project" value="UniProtKB-SubCell"/>
</dbReference>
<feature type="transmembrane region" description="Helical" evidence="2">
    <location>
        <begin position="318"/>
        <end position="337"/>
    </location>
</feature>
<dbReference type="OMA" id="SPFFKWL"/>
<proteinExistence type="predicted"/>
<evidence type="ECO:0000313" key="6">
    <source>
        <dbReference type="Proteomes" id="UP000014760"/>
    </source>
</evidence>
<keyword evidence="6" id="KW-1185">Reference proteome</keyword>
<dbReference type="PROSITE" id="PS50850">
    <property type="entry name" value="MFS"/>
    <property type="match status" value="1"/>
</dbReference>
<keyword evidence="2" id="KW-1133">Transmembrane helix</keyword>
<feature type="transmembrane region" description="Helical" evidence="2">
    <location>
        <begin position="408"/>
        <end position="428"/>
    </location>
</feature>